<accession>A0ACB8DI03</accession>
<evidence type="ECO:0000313" key="1">
    <source>
        <dbReference type="EMBL" id="KAH7970251.1"/>
    </source>
</evidence>
<organism evidence="1 2">
    <name type="scientific">Dermacentor silvarum</name>
    <name type="common">Tick</name>
    <dbReference type="NCBI Taxonomy" id="543639"/>
    <lineage>
        <taxon>Eukaryota</taxon>
        <taxon>Metazoa</taxon>
        <taxon>Ecdysozoa</taxon>
        <taxon>Arthropoda</taxon>
        <taxon>Chelicerata</taxon>
        <taxon>Arachnida</taxon>
        <taxon>Acari</taxon>
        <taxon>Parasitiformes</taxon>
        <taxon>Ixodida</taxon>
        <taxon>Ixodoidea</taxon>
        <taxon>Ixodidae</taxon>
        <taxon>Rhipicephalinae</taxon>
        <taxon>Dermacentor</taxon>
    </lineage>
</organism>
<dbReference type="EMBL" id="CM023480">
    <property type="protein sequence ID" value="KAH7970251.1"/>
    <property type="molecule type" value="Genomic_DNA"/>
</dbReference>
<dbReference type="Proteomes" id="UP000821865">
    <property type="component" value="Chromosome 11"/>
</dbReference>
<protein>
    <submittedName>
        <fullName evidence="1">Uncharacterized protein</fullName>
    </submittedName>
</protein>
<gene>
    <name evidence="1" type="ORF">HPB49_001706</name>
</gene>
<reference evidence="1" key="1">
    <citation type="submission" date="2020-05" db="EMBL/GenBank/DDBJ databases">
        <title>Large-scale comparative analyses of tick genomes elucidate their genetic diversity and vector capacities.</title>
        <authorList>
            <person name="Jia N."/>
            <person name="Wang J."/>
            <person name="Shi W."/>
            <person name="Du L."/>
            <person name="Sun Y."/>
            <person name="Zhan W."/>
            <person name="Jiang J."/>
            <person name="Wang Q."/>
            <person name="Zhang B."/>
            <person name="Ji P."/>
            <person name="Sakyi L.B."/>
            <person name="Cui X."/>
            <person name="Yuan T."/>
            <person name="Jiang B."/>
            <person name="Yang W."/>
            <person name="Lam T.T.-Y."/>
            <person name="Chang Q."/>
            <person name="Ding S."/>
            <person name="Wang X."/>
            <person name="Zhu J."/>
            <person name="Ruan X."/>
            <person name="Zhao L."/>
            <person name="Wei J."/>
            <person name="Que T."/>
            <person name="Du C."/>
            <person name="Cheng J."/>
            <person name="Dai P."/>
            <person name="Han X."/>
            <person name="Huang E."/>
            <person name="Gao Y."/>
            <person name="Liu J."/>
            <person name="Shao H."/>
            <person name="Ye R."/>
            <person name="Li L."/>
            <person name="Wei W."/>
            <person name="Wang X."/>
            <person name="Wang C."/>
            <person name="Yang T."/>
            <person name="Huo Q."/>
            <person name="Li W."/>
            <person name="Guo W."/>
            <person name="Chen H."/>
            <person name="Zhou L."/>
            <person name="Ni X."/>
            <person name="Tian J."/>
            <person name="Zhou Y."/>
            <person name="Sheng Y."/>
            <person name="Liu T."/>
            <person name="Pan Y."/>
            <person name="Xia L."/>
            <person name="Li J."/>
            <person name="Zhao F."/>
            <person name="Cao W."/>
        </authorList>
    </citation>
    <scope>NUCLEOTIDE SEQUENCE</scope>
    <source>
        <strain evidence="1">Dsil-2018</strain>
    </source>
</reference>
<keyword evidence="2" id="KW-1185">Reference proteome</keyword>
<evidence type="ECO:0000313" key="2">
    <source>
        <dbReference type="Proteomes" id="UP000821865"/>
    </source>
</evidence>
<sequence length="304" mass="33493">MVSFAGRSKALIRGKVKWSRSQQEPGGALLGYFHPTFDFYLDSPVCTVLRDKILQRAAAWTTVVSVSVTRYRSRETPDAAAGKRQVYRYRVTGFGCHTEYRVVEFLEELFATRFCSWCGLVASQMYILSCLHIICPRCQEKAFESMSGFTACLIDKEILYLGMIGIIPNNVHLKRVRCPSQGCDYTGHLKDLSDHMGESCGFHLTTCTKCDASIAHKDMRSHFWTCEGAPGVFLQDADVQSLLEDLDNARKELGSVAVCSASANLLENAVAAVTELFSRLKSHLGMETPGTPGPDGAVGADPVN</sequence>
<proteinExistence type="predicted"/>
<comment type="caution">
    <text evidence="1">The sequence shown here is derived from an EMBL/GenBank/DDBJ whole genome shotgun (WGS) entry which is preliminary data.</text>
</comment>
<name>A0ACB8DI03_DERSI</name>